<dbReference type="EMBL" id="OW152817">
    <property type="protein sequence ID" value="CAH2069214.1"/>
    <property type="molecule type" value="Genomic_DNA"/>
</dbReference>
<accession>A0ABN8J231</accession>
<reference evidence="1" key="1">
    <citation type="submission" date="2022-03" db="EMBL/GenBank/DDBJ databases">
        <authorList>
            <person name="Martin H S."/>
        </authorList>
    </citation>
    <scope>NUCLEOTIDE SEQUENCE</scope>
</reference>
<protein>
    <submittedName>
        <fullName evidence="1">Uncharacterized protein</fullName>
    </submittedName>
</protein>
<evidence type="ECO:0000313" key="1">
    <source>
        <dbReference type="EMBL" id="CAH2069214.1"/>
    </source>
</evidence>
<name>A0ABN8J231_9NEOP</name>
<dbReference type="Proteomes" id="UP000837857">
    <property type="component" value="Chromosome 5"/>
</dbReference>
<evidence type="ECO:0000313" key="2">
    <source>
        <dbReference type="Proteomes" id="UP000837857"/>
    </source>
</evidence>
<gene>
    <name evidence="1" type="ORF">IPOD504_LOCUS14793</name>
</gene>
<sequence>MCAASTAAGHFAARRAAEECERGCAGAAPAPALEPVPYLYFRAGSALPLRTRRSVCSKSAPKCTTTSFRRKI</sequence>
<keyword evidence="2" id="KW-1185">Reference proteome</keyword>
<feature type="non-terminal residue" evidence="1">
    <location>
        <position position="72"/>
    </location>
</feature>
<organism evidence="1 2">
    <name type="scientific">Iphiclides podalirius</name>
    <name type="common">scarce swallowtail</name>
    <dbReference type="NCBI Taxonomy" id="110791"/>
    <lineage>
        <taxon>Eukaryota</taxon>
        <taxon>Metazoa</taxon>
        <taxon>Ecdysozoa</taxon>
        <taxon>Arthropoda</taxon>
        <taxon>Hexapoda</taxon>
        <taxon>Insecta</taxon>
        <taxon>Pterygota</taxon>
        <taxon>Neoptera</taxon>
        <taxon>Endopterygota</taxon>
        <taxon>Lepidoptera</taxon>
        <taxon>Glossata</taxon>
        <taxon>Ditrysia</taxon>
        <taxon>Papilionoidea</taxon>
        <taxon>Papilionidae</taxon>
        <taxon>Papilioninae</taxon>
        <taxon>Iphiclides</taxon>
    </lineage>
</organism>
<proteinExistence type="predicted"/>